<feature type="signal peptide" evidence="2">
    <location>
        <begin position="1"/>
        <end position="21"/>
    </location>
</feature>
<feature type="compositionally biased region" description="Acidic residues" evidence="1">
    <location>
        <begin position="638"/>
        <end position="647"/>
    </location>
</feature>
<dbReference type="InterPro" id="IPR036709">
    <property type="entry name" value="Autotransporte_beta_dom_sf"/>
</dbReference>
<dbReference type="InterPro" id="IPR039448">
    <property type="entry name" value="Beta_helix"/>
</dbReference>
<evidence type="ECO:0000313" key="4">
    <source>
        <dbReference type="EMBL" id="AJW29930.1"/>
    </source>
</evidence>
<feature type="chain" id="PRO_5002290412" evidence="2">
    <location>
        <begin position="22"/>
        <end position="1002"/>
    </location>
</feature>
<evidence type="ECO:0000259" key="3">
    <source>
        <dbReference type="PROSITE" id="PS51208"/>
    </source>
</evidence>
<dbReference type="Gene3D" id="2.40.128.130">
    <property type="entry name" value="Autotransporter beta-domain"/>
    <property type="match status" value="1"/>
</dbReference>
<evidence type="ECO:0000256" key="1">
    <source>
        <dbReference type="SAM" id="MobiDB-lite"/>
    </source>
</evidence>
<dbReference type="PANTHER" id="PTHR35037:SF3">
    <property type="entry name" value="C-TERMINAL REGION OF AIDA-LIKE PROTEIN"/>
    <property type="match status" value="1"/>
</dbReference>
<keyword evidence="2" id="KW-0732">Signal</keyword>
<dbReference type="InterPro" id="IPR005546">
    <property type="entry name" value="Autotransporte_beta"/>
</dbReference>
<keyword evidence="4" id="KW-0614">Plasmid</keyword>
<dbReference type="InterPro" id="IPR043990">
    <property type="entry name" value="AC_1"/>
</dbReference>
<dbReference type="Pfam" id="PF13229">
    <property type="entry name" value="Beta_helix"/>
    <property type="match status" value="1"/>
</dbReference>
<dbReference type="SMART" id="SM00869">
    <property type="entry name" value="Autotransporter"/>
    <property type="match status" value="1"/>
</dbReference>
<protein>
    <submittedName>
        <fullName evidence="4">Outer membrane autotransporter barrel domain-containing protein</fullName>
    </submittedName>
</protein>
<dbReference type="PANTHER" id="PTHR35037">
    <property type="entry name" value="C-TERMINAL REGION OF AIDA-LIKE PROTEIN"/>
    <property type="match status" value="1"/>
</dbReference>
<dbReference type="InterPro" id="IPR012332">
    <property type="entry name" value="Autotransporter_pectin_lyase_C"/>
</dbReference>
<feature type="region of interest" description="Disordered" evidence="1">
    <location>
        <begin position="631"/>
        <end position="653"/>
    </location>
</feature>
<dbReference type="Gene3D" id="2.160.20.20">
    <property type="match status" value="1"/>
</dbReference>
<evidence type="ECO:0000256" key="2">
    <source>
        <dbReference type="SAM" id="SignalP"/>
    </source>
</evidence>
<feature type="domain" description="Autotransporter" evidence="3">
    <location>
        <begin position="720"/>
        <end position="1002"/>
    </location>
</feature>
<dbReference type="AlphaFoldDB" id="A0A0D5A0U4"/>
<dbReference type="GO" id="GO:0019867">
    <property type="term" value="C:outer membrane"/>
    <property type="evidence" value="ECO:0007669"/>
    <property type="project" value="InterPro"/>
</dbReference>
<dbReference type="EMBL" id="KM659091">
    <property type="protein sequence ID" value="AJW29930.1"/>
    <property type="molecule type" value="Genomic_DNA"/>
</dbReference>
<geneLocation type="plasmid" evidence="4">
    <name>pLM19O1</name>
</geneLocation>
<sequence>MSRIKSRLFLTASVLAISAFAHSTQAQQIVADGTIVIAPANVVINTGAADEVAGYAMAARNGGSIDASGGVALTTGGIKAYGIISGAGSSVLVSTGTIVTTGDEAYGLYATTASTIHADNLTINSSGTGAISQWAGSNITISDSIITSTNGFGLHALNGGTIDATDVVITSNSRWGVEAYGSGSIITLSTNRLDQNKVTAAGLNGFGLYARNSGQIISNGDLLVTTSGASASGALAQANSAITSNAAITIETSGTNSHGAFALTSSKIAFLGGGTVSTTGAGSNGLWAFGAGSSVETVGVETTTTGVGANGANAQVAGEVTLTNSTVTTQGGNAHGLAVSDGGVITATGTEVTAIGAGSAGVFAAAGAGNAANTVSITGGVLDTAQGDLVRSEGGALDVTLDSVTTNNGSGIVLNVLDDTVGNHGNVNFSALNTVLTGNVIAAADNIANVSLSASSLTGAADNATNVSLDADSVWNMTASSTVSDTVTNAGLIAFEAPAGGIFKTLTTTNYTGDNGTVALNTHLGADASPSDQIVINGGAATGQTGLAISNINGAGAPTTDGVKVVDAINGGTTTADAFFLGNGDYVTEDGQNAKIAGAYAYTLHRSPVSSGSDVYGDGYATDDWYLRSVMTPVTPDPEPDPEPEPEPEPRYNPGVPVYETYPSTLQILNRLPTLAQRTGNRYWREAAPAQTVFCKDPAQNFRCIPNQEQNAYYQDGATTIVGGNNVWGRIEGLHGRQQPDVTTSRSDYDYNLWKLQAGVDGQFYESEAGKLIGGVTVHYGQVSTDVSSIFGDGTIDTSGYGFGGTLTWYGNNGFYLDAQGQVTWYDSDLYSDTLRNGLANGNDGFGYAVSLEAGKRIGLNENWTLTPQAQLTWSSVDFDSFTDPYGARVSLDKGDSLKGRLGLALGHERSWKDTEGQTSRAQVYGVVNLGNEFLDGTKVDVSGTKFDSRTDRLTGGIGIGGTYSWANDKYAIFGEVNADTSLRNFADSYEVGGTLGLRVKF</sequence>
<dbReference type="InterPro" id="IPR051551">
    <property type="entry name" value="Autotransporter_adhesion"/>
</dbReference>
<dbReference type="SUPFAM" id="SSF51126">
    <property type="entry name" value="Pectin lyase-like"/>
    <property type="match status" value="2"/>
</dbReference>
<dbReference type="CDD" id="cd01344">
    <property type="entry name" value="PL2_Passenger_AT"/>
    <property type="match status" value="1"/>
</dbReference>
<name>A0A0D5A0U4_9HYPH</name>
<dbReference type="RefSeq" id="WP_181377281.1">
    <property type="nucleotide sequence ID" value="NZ_KM659091.1"/>
</dbReference>
<dbReference type="Pfam" id="PF03797">
    <property type="entry name" value="Autotransporter"/>
    <property type="match status" value="1"/>
</dbReference>
<dbReference type="PROSITE" id="PS51208">
    <property type="entry name" value="AUTOTRANSPORTER"/>
    <property type="match status" value="1"/>
</dbReference>
<accession>A0A0D5A0U4</accession>
<dbReference type="InterPro" id="IPR006315">
    <property type="entry name" value="OM_autotransptr_brl_dom"/>
</dbReference>
<proteinExistence type="predicted"/>
<reference evidence="4" key="1">
    <citation type="submission" date="2014-09" db="EMBL/GenBank/DDBJ databases">
        <title>The mobilome of the heavy metals and metalloids hypertolerant bacteria from the Lubin copper mine (Poland).</title>
        <authorList>
            <person name="Dziewit L."/>
            <person name="Bartosik D."/>
        </authorList>
    </citation>
    <scope>NUCLEOTIDE SEQUENCE</scope>
    <source>
        <plasmid evidence="4">pLM19O1</plasmid>
    </source>
</reference>
<dbReference type="InterPro" id="IPR011050">
    <property type="entry name" value="Pectin_lyase_fold/virulence"/>
</dbReference>
<dbReference type="NCBIfam" id="TIGR01414">
    <property type="entry name" value="autotrans_barl"/>
    <property type="match status" value="1"/>
</dbReference>
<dbReference type="Pfam" id="PF18883">
    <property type="entry name" value="AC_1"/>
    <property type="match status" value="1"/>
</dbReference>
<dbReference type="SUPFAM" id="SSF103515">
    <property type="entry name" value="Autotransporter"/>
    <property type="match status" value="1"/>
</dbReference>
<organism evidence="4">
    <name type="scientific">Ochrobactrum sp. LM19</name>
    <dbReference type="NCBI Taxonomy" id="1449781"/>
    <lineage>
        <taxon>Bacteria</taxon>
        <taxon>Pseudomonadati</taxon>
        <taxon>Pseudomonadota</taxon>
        <taxon>Alphaproteobacteria</taxon>
        <taxon>Hyphomicrobiales</taxon>
        <taxon>Brucellaceae</taxon>
        <taxon>Brucella/Ochrobactrum group</taxon>
        <taxon>Ochrobactrum</taxon>
    </lineage>
</organism>
<gene>
    <name evidence="4" type="ORF">pLM19O1_p60</name>
</gene>